<evidence type="ECO:0000256" key="1">
    <source>
        <dbReference type="SAM" id="MobiDB-lite"/>
    </source>
</evidence>
<dbReference type="AlphaFoldDB" id="A0A1J1HXW5"/>
<dbReference type="PANTHER" id="PTHR36299:SF2">
    <property type="entry name" value="DUF4773 DOMAIN-CONTAINING PROTEIN"/>
    <property type="match status" value="1"/>
</dbReference>
<feature type="chain" id="PRO_5012362532" evidence="2">
    <location>
        <begin position="22"/>
        <end position="278"/>
    </location>
</feature>
<feature type="signal peptide" evidence="2">
    <location>
        <begin position="1"/>
        <end position="21"/>
    </location>
</feature>
<proteinExistence type="predicted"/>
<dbReference type="InterPro" id="IPR031941">
    <property type="entry name" value="DUF4773"/>
</dbReference>
<keyword evidence="2" id="KW-0732">Signal</keyword>
<dbReference type="Pfam" id="PF15998">
    <property type="entry name" value="DUF4773"/>
    <property type="match status" value="1"/>
</dbReference>
<dbReference type="Proteomes" id="UP000183832">
    <property type="component" value="Unassembled WGS sequence"/>
</dbReference>
<feature type="domain" description="DUF4773" evidence="3">
    <location>
        <begin position="46"/>
        <end position="169"/>
    </location>
</feature>
<evidence type="ECO:0000313" key="4">
    <source>
        <dbReference type="EMBL" id="CRK91366.1"/>
    </source>
</evidence>
<accession>A0A1J1HXW5</accession>
<evidence type="ECO:0000313" key="5">
    <source>
        <dbReference type="Proteomes" id="UP000183832"/>
    </source>
</evidence>
<feature type="compositionally biased region" description="Acidic residues" evidence="1">
    <location>
        <begin position="184"/>
        <end position="201"/>
    </location>
</feature>
<name>A0A1J1HXW5_9DIPT</name>
<gene>
    <name evidence="4" type="ORF">CLUMA_CG005039</name>
</gene>
<keyword evidence="5" id="KW-1185">Reference proteome</keyword>
<sequence>MIKINYLILLIATSHILIANCGILDFLSLEEEENVSVQARERESDCLCQKSGPDGSNCICCLDFNISETLDVLDLGPACVRLTYLSQTDGVGMNLTLGKTFSKKSIVTSAKPSAPVCLSMLGGLAKMCSKFSTLTRSASGGLVGCLTMEPKLFGEVPVKFDFPCFDLNNEEIRMIEPPKKAEDNTDEKDDESSTESVTDSDETIGGFKVEDILTVVSKTADQGIKIITELLGIGDDEKPEATEVPAVVESKTVPEMPVATVVNKTVTEAPKNITKPNV</sequence>
<dbReference type="OrthoDB" id="6590335at2759"/>
<dbReference type="EMBL" id="CVRI01000020">
    <property type="protein sequence ID" value="CRK91366.1"/>
    <property type="molecule type" value="Genomic_DNA"/>
</dbReference>
<protein>
    <submittedName>
        <fullName evidence="4">CLUMA_CG005039, isoform A</fullName>
    </submittedName>
</protein>
<dbReference type="STRING" id="568069.A0A1J1HXW5"/>
<organism evidence="4 5">
    <name type="scientific">Clunio marinus</name>
    <dbReference type="NCBI Taxonomy" id="568069"/>
    <lineage>
        <taxon>Eukaryota</taxon>
        <taxon>Metazoa</taxon>
        <taxon>Ecdysozoa</taxon>
        <taxon>Arthropoda</taxon>
        <taxon>Hexapoda</taxon>
        <taxon>Insecta</taxon>
        <taxon>Pterygota</taxon>
        <taxon>Neoptera</taxon>
        <taxon>Endopterygota</taxon>
        <taxon>Diptera</taxon>
        <taxon>Nematocera</taxon>
        <taxon>Chironomoidea</taxon>
        <taxon>Chironomidae</taxon>
        <taxon>Clunio</taxon>
    </lineage>
</organism>
<feature type="region of interest" description="Disordered" evidence="1">
    <location>
        <begin position="175"/>
        <end position="201"/>
    </location>
</feature>
<dbReference type="PANTHER" id="PTHR36299">
    <property type="entry name" value="AGAP008005-PA"/>
    <property type="match status" value="1"/>
</dbReference>
<reference evidence="4 5" key="1">
    <citation type="submission" date="2015-04" db="EMBL/GenBank/DDBJ databases">
        <authorList>
            <person name="Syromyatnikov M.Y."/>
            <person name="Popov V.N."/>
        </authorList>
    </citation>
    <scope>NUCLEOTIDE SEQUENCE [LARGE SCALE GENOMIC DNA]</scope>
</reference>
<evidence type="ECO:0000256" key="2">
    <source>
        <dbReference type="SAM" id="SignalP"/>
    </source>
</evidence>
<evidence type="ECO:0000259" key="3">
    <source>
        <dbReference type="Pfam" id="PF15998"/>
    </source>
</evidence>